<reference evidence="2 3" key="1">
    <citation type="submission" date="2018-12" db="EMBL/GenBank/DDBJ databases">
        <authorList>
            <person name="Feng G."/>
            <person name="Zhu H."/>
        </authorList>
    </citation>
    <scope>NUCLEOTIDE SEQUENCE [LARGE SCALE GENOMIC DNA]</scope>
    <source>
        <strain evidence="2 3">KCTC 12533</strain>
    </source>
</reference>
<dbReference type="OrthoDB" id="199095at2"/>
<accession>A0A428KPK1</accession>
<proteinExistence type="predicted"/>
<dbReference type="EMBL" id="RWIT01000005">
    <property type="protein sequence ID" value="RSK48393.1"/>
    <property type="molecule type" value="Genomic_DNA"/>
</dbReference>
<protein>
    <submittedName>
        <fullName evidence="2">LPS biosynthesis protein RfbU</fullName>
    </submittedName>
</protein>
<sequence length="412" mass="47463">MTGIFKRKVKSLLFKQKNFWQHFPSNYIFKRKHSLVILDDIYPLPLSAFRFVEFNYYLSAYPTAAVYTTGSSFQYLKVFDTVDNVLANHVKGYPEHSVRVFEFSEYRKINADLIYLTFLHNTHHFLPTIEANSIPFVFTLYPGGGFMMNNKEVENQLRNIFSSPFFRKVIVTQKITLDYLVENNFCSPAAIELIYGVVMPNDNFSLGKTKKHRANRENKNLNICFVANKYMPLGIDKGYDTFIALAKKISLNYSDIHFHVVGTFDENDIDVTGYNNITFYGPRETSFFAQFYSEMDIIVSPNVPFKLADGAFDGFPTGGCIEAGIMGVALFCSDSLGQNLYFEHKKDIVIIENEVNNIYDHVEYYYHNPDQLEQLAEEGLNKIESLYSTEAQMAPRIEIINQAMKSSRNKVD</sequence>
<organism evidence="2 3">
    <name type="scientific">Hymenobacter rigui</name>
    <dbReference type="NCBI Taxonomy" id="334424"/>
    <lineage>
        <taxon>Bacteria</taxon>
        <taxon>Pseudomonadati</taxon>
        <taxon>Bacteroidota</taxon>
        <taxon>Cytophagia</taxon>
        <taxon>Cytophagales</taxon>
        <taxon>Hymenobacteraceae</taxon>
        <taxon>Hymenobacter</taxon>
    </lineage>
</organism>
<evidence type="ECO:0000313" key="2">
    <source>
        <dbReference type="EMBL" id="RSK48393.1"/>
    </source>
</evidence>
<dbReference type="CDD" id="cd03801">
    <property type="entry name" value="GT4_PimA-like"/>
    <property type="match status" value="1"/>
</dbReference>
<evidence type="ECO:0000313" key="3">
    <source>
        <dbReference type="Proteomes" id="UP000273500"/>
    </source>
</evidence>
<dbReference type="Proteomes" id="UP000273500">
    <property type="component" value="Unassembled WGS sequence"/>
</dbReference>
<keyword evidence="3" id="KW-1185">Reference proteome</keyword>
<feature type="domain" description="Spore protein YkvP/CgeB glycosyl transferase-like" evidence="1">
    <location>
        <begin position="254"/>
        <end position="393"/>
    </location>
</feature>
<name>A0A428KPK1_9BACT</name>
<dbReference type="InterPro" id="IPR055259">
    <property type="entry name" value="YkvP/CgeB_Glyco_trans-like"/>
</dbReference>
<gene>
    <name evidence="2" type="ORF">EI291_11775</name>
</gene>
<comment type="caution">
    <text evidence="2">The sequence shown here is derived from an EMBL/GenBank/DDBJ whole genome shotgun (WGS) entry which is preliminary data.</text>
</comment>
<dbReference type="RefSeq" id="WP_125420074.1">
    <property type="nucleotide sequence ID" value="NZ_RWIT01000005.1"/>
</dbReference>
<evidence type="ECO:0000259" key="1">
    <source>
        <dbReference type="Pfam" id="PF13524"/>
    </source>
</evidence>
<dbReference type="Gene3D" id="3.40.50.2000">
    <property type="entry name" value="Glycogen Phosphorylase B"/>
    <property type="match status" value="1"/>
</dbReference>
<dbReference type="Pfam" id="PF13524">
    <property type="entry name" value="Glyco_trans_1_2"/>
    <property type="match status" value="1"/>
</dbReference>
<dbReference type="SUPFAM" id="SSF53756">
    <property type="entry name" value="UDP-Glycosyltransferase/glycogen phosphorylase"/>
    <property type="match status" value="1"/>
</dbReference>
<dbReference type="AlphaFoldDB" id="A0A428KPK1"/>